<evidence type="ECO:0000256" key="1">
    <source>
        <dbReference type="ARBA" id="ARBA00023015"/>
    </source>
</evidence>
<reference evidence="5" key="1">
    <citation type="submission" date="2020-10" db="EMBL/GenBank/DDBJ databases">
        <title>Mucilaginibacter mali sp. nov., isolated from rhizosphere soil of apple orchard.</title>
        <authorList>
            <person name="Lee J.-S."/>
            <person name="Kim H.S."/>
            <person name="Kim J.-S."/>
        </authorList>
    </citation>
    <scope>NUCLEOTIDE SEQUENCE</scope>
    <source>
        <strain evidence="5">KCTC 22746</strain>
    </source>
</reference>
<dbReference type="EMBL" id="JADFFL010000007">
    <property type="protein sequence ID" value="MBE9663710.1"/>
    <property type="molecule type" value="Genomic_DNA"/>
</dbReference>
<comment type="caution">
    <text evidence="5">The sequence shown here is derived from an EMBL/GenBank/DDBJ whole genome shotgun (WGS) entry which is preliminary data.</text>
</comment>
<protein>
    <submittedName>
        <fullName evidence="5">Helix-turn-helix transcriptional regulator</fullName>
    </submittedName>
</protein>
<dbReference type="GO" id="GO:0043565">
    <property type="term" value="F:sequence-specific DNA binding"/>
    <property type="evidence" value="ECO:0007669"/>
    <property type="project" value="InterPro"/>
</dbReference>
<dbReference type="InterPro" id="IPR018060">
    <property type="entry name" value="HTH_AraC"/>
</dbReference>
<keyword evidence="2" id="KW-0238">DNA-binding</keyword>
<dbReference type="AlphaFoldDB" id="A0A929PYQ8"/>
<feature type="domain" description="HTH araC/xylS-type" evidence="4">
    <location>
        <begin position="209"/>
        <end position="307"/>
    </location>
</feature>
<dbReference type="Gene3D" id="1.10.10.60">
    <property type="entry name" value="Homeodomain-like"/>
    <property type="match status" value="2"/>
</dbReference>
<dbReference type="RefSeq" id="WP_194112954.1">
    <property type="nucleotide sequence ID" value="NZ_JADFFL010000007.1"/>
</dbReference>
<dbReference type="GO" id="GO:0003700">
    <property type="term" value="F:DNA-binding transcription factor activity"/>
    <property type="evidence" value="ECO:0007669"/>
    <property type="project" value="InterPro"/>
</dbReference>
<sequence length="310" mass="34655">MTHSGELTTLNGVLPQETDSVFGFNRAIAMSYAMNAKDGSVQISMSHPDERQTDVYQMIFVLKGKLRLQRPGQTGSLGKIDAYQHNLFRTKLKSTCLKMSSITDDVICINLSGSFLKRYLPIGHPANQRLTHLETTLAPTLSAANMPITPEIAAILQSLGNSQHGGFCDQLLLESKVIELLALQLSIFEQLRSTVPSYLPENEVAERMHKVKDILIDHTGSQLSLRDLAHMVFSNEFNLKRDFKAVFGNTVYGYLKDHKMEQAKTMLIGNNITIDEVSKKLGYKHATHFTSAFKKHFGYLPNKIRGGKLT</sequence>
<dbReference type="PRINTS" id="PR00032">
    <property type="entry name" value="HTHARAC"/>
</dbReference>
<dbReference type="SMART" id="SM00342">
    <property type="entry name" value="HTH_ARAC"/>
    <property type="match status" value="1"/>
</dbReference>
<keyword evidence="6" id="KW-1185">Reference proteome</keyword>
<organism evidence="5 6">
    <name type="scientific">Mucilaginibacter myungsuensis</name>
    <dbReference type="NCBI Taxonomy" id="649104"/>
    <lineage>
        <taxon>Bacteria</taxon>
        <taxon>Pseudomonadati</taxon>
        <taxon>Bacteroidota</taxon>
        <taxon>Sphingobacteriia</taxon>
        <taxon>Sphingobacteriales</taxon>
        <taxon>Sphingobacteriaceae</taxon>
        <taxon>Mucilaginibacter</taxon>
    </lineage>
</organism>
<dbReference type="InterPro" id="IPR053142">
    <property type="entry name" value="PchR_regulatory_protein"/>
</dbReference>
<evidence type="ECO:0000313" key="5">
    <source>
        <dbReference type="EMBL" id="MBE9663710.1"/>
    </source>
</evidence>
<evidence type="ECO:0000256" key="2">
    <source>
        <dbReference type="ARBA" id="ARBA00023125"/>
    </source>
</evidence>
<gene>
    <name evidence="5" type="ORF">IRJ16_17620</name>
</gene>
<keyword evidence="3" id="KW-0804">Transcription</keyword>
<dbReference type="InterPro" id="IPR009057">
    <property type="entry name" value="Homeodomain-like_sf"/>
</dbReference>
<evidence type="ECO:0000313" key="6">
    <source>
        <dbReference type="Proteomes" id="UP000622475"/>
    </source>
</evidence>
<proteinExistence type="predicted"/>
<evidence type="ECO:0000259" key="4">
    <source>
        <dbReference type="PROSITE" id="PS01124"/>
    </source>
</evidence>
<evidence type="ECO:0000256" key="3">
    <source>
        <dbReference type="ARBA" id="ARBA00023163"/>
    </source>
</evidence>
<dbReference type="InterPro" id="IPR020449">
    <property type="entry name" value="Tscrpt_reg_AraC-type_HTH"/>
</dbReference>
<dbReference type="SUPFAM" id="SSF46689">
    <property type="entry name" value="Homeodomain-like"/>
    <property type="match status" value="2"/>
</dbReference>
<keyword evidence="1" id="KW-0805">Transcription regulation</keyword>
<name>A0A929PYQ8_9SPHI</name>
<dbReference type="PROSITE" id="PS01124">
    <property type="entry name" value="HTH_ARAC_FAMILY_2"/>
    <property type="match status" value="1"/>
</dbReference>
<dbReference type="Proteomes" id="UP000622475">
    <property type="component" value="Unassembled WGS sequence"/>
</dbReference>
<accession>A0A929PYQ8</accession>
<dbReference type="Pfam" id="PF12833">
    <property type="entry name" value="HTH_18"/>
    <property type="match status" value="1"/>
</dbReference>
<dbReference type="PANTHER" id="PTHR47893">
    <property type="entry name" value="REGULATORY PROTEIN PCHR"/>
    <property type="match status" value="1"/>
</dbReference>
<dbReference type="PANTHER" id="PTHR47893:SF1">
    <property type="entry name" value="REGULATORY PROTEIN PCHR"/>
    <property type="match status" value="1"/>
</dbReference>